<dbReference type="RefSeq" id="WP_284353104.1">
    <property type="nucleotide sequence ID" value="NZ_BSKF01000001.1"/>
</dbReference>
<comment type="caution">
    <text evidence="1">The sequence shown here is derived from an EMBL/GenBank/DDBJ whole genome shotgun (WGS) entry which is preliminary data.</text>
</comment>
<accession>A0AA37RA76</accession>
<sequence length="329" mass="35987">MNNDPHQVELKAPTLKEANDENFVPLETLNTGITVIIPWSDLFEKGDHITINVGTAVSFFLIAEENIGSTMEHFIPGERLREEHGRRVNLSYLNVRIPENTPPPTNYDFGAELYRPVIDNLQNGVLPWDTVENGFSISIPIYPDATLADIVRLFFVGSYPRSSGIIDVPLENLDEPVDISIDKALSIQTNGGEVHVIYQIIRDGKTRTSPSISFMSEAQISAPNPAHIIQAGECSPTFMDRVGSGTGKMAFSTELGAPLQGGEEVFLLALNSAYIQNEISQTTITAPTKTVEHTLSKSTLSYLGTFKLIALIHTSSGTYTSNTHVVTLA</sequence>
<name>A0AA37RA76_PSEPU</name>
<proteinExistence type="predicted"/>
<gene>
    <name evidence="1" type="ORF">PPUN14671_13100</name>
</gene>
<dbReference type="AlphaFoldDB" id="A0AA37RA76"/>
<dbReference type="EMBL" id="BSKJ01000002">
    <property type="protein sequence ID" value="GLO34477.1"/>
    <property type="molecule type" value="Genomic_DNA"/>
</dbReference>
<protein>
    <submittedName>
        <fullName evidence="1">Uncharacterized protein</fullName>
    </submittedName>
</protein>
<evidence type="ECO:0000313" key="1">
    <source>
        <dbReference type="EMBL" id="GLO34477.1"/>
    </source>
</evidence>
<evidence type="ECO:0000313" key="2">
    <source>
        <dbReference type="Proteomes" id="UP001161257"/>
    </source>
</evidence>
<dbReference type="Proteomes" id="UP001161257">
    <property type="component" value="Unassembled WGS sequence"/>
</dbReference>
<organism evidence="1 2">
    <name type="scientific">Pseudomonas putida</name>
    <name type="common">Arthrobacter siderocapsulatus</name>
    <dbReference type="NCBI Taxonomy" id="303"/>
    <lineage>
        <taxon>Bacteria</taxon>
        <taxon>Pseudomonadati</taxon>
        <taxon>Pseudomonadota</taxon>
        <taxon>Gammaproteobacteria</taxon>
        <taxon>Pseudomonadales</taxon>
        <taxon>Pseudomonadaceae</taxon>
        <taxon>Pseudomonas</taxon>
    </lineage>
</organism>
<reference evidence="1" key="1">
    <citation type="submission" date="2023-01" db="EMBL/GenBank/DDBJ databases">
        <title>Whole-genome sequence of Pseudomonas putida NBRC 14671.</title>
        <authorList>
            <person name="Morohoshi T."/>
            <person name="Someya N."/>
        </authorList>
    </citation>
    <scope>NUCLEOTIDE SEQUENCE</scope>
    <source>
        <strain evidence="1">NBRC 14671</strain>
    </source>
</reference>